<feature type="coiled-coil region" evidence="2">
    <location>
        <begin position="1309"/>
        <end position="1394"/>
    </location>
</feature>
<dbReference type="SUPFAM" id="SSF49879">
    <property type="entry name" value="SMAD/FHA domain"/>
    <property type="match status" value="1"/>
</dbReference>
<keyword evidence="3" id="KW-0812">Transmembrane</keyword>
<organism evidence="4 5">
    <name type="scientific">Symbiodinium natans</name>
    <dbReference type="NCBI Taxonomy" id="878477"/>
    <lineage>
        <taxon>Eukaryota</taxon>
        <taxon>Sar</taxon>
        <taxon>Alveolata</taxon>
        <taxon>Dinophyceae</taxon>
        <taxon>Suessiales</taxon>
        <taxon>Symbiodiniaceae</taxon>
        <taxon>Symbiodinium</taxon>
    </lineage>
</organism>
<dbReference type="GO" id="GO:0003723">
    <property type="term" value="F:RNA binding"/>
    <property type="evidence" value="ECO:0007669"/>
    <property type="project" value="UniProtKB-KW"/>
</dbReference>
<name>A0A812URH9_9DINO</name>
<dbReference type="Proteomes" id="UP000604046">
    <property type="component" value="Unassembled WGS sequence"/>
</dbReference>
<feature type="transmembrane region" description="Helical" evidence="3">
    <location>
        <begin position="1115"/>
        <end position="1135"/>
    </location>
</feature>
<dbReference type="Gene3D" id="2.60.200.20">
    <property type="match status" value="1"/>
</dbReference>
<evidence type="ECO:0000256" key="1">
    <source>
        <dbReference type="PROSITE-ProRule" id="PRU00182"/>
    </source>
</evidence>
<evidence type="ECO:0000313" key="4">
    <source>
        <dbReference type="EMBL" id="CAE7578780.1"/>
    </source>
</evidence>
<feature type="transmembrane region" description="Helical" evidence="3">
    <location>
        <begin position="940"/>
        <end position="962"/>
    </location>
</feature>
<keyword evidence="3" id="KW-1133">Transmembrane helix</keyword>
<gene>
    <name evidence="4" type="primary">Kif1b</name>
    <name evidence="4" type="ORF">SNAT2548_LOCUS33023</name>
</gene>
<reference evidence="4" key="1">
    <citation type="submission" date="2021-02" db="EMBL/GenBank/DDBJ databases">
        <authorList>
            <person name="Dougan E. K."/>
            <person name="Rhodes N."/>
            <person name="Thang M."/>
            <person name="Chan C."/>
        </authorList>
    </citation>
    <scope>NUCLEOTIDE SEQUENCE</scope>
</reference>
<keyword evidence="5" id="KW-1185">Reference proteome</keyword>
<feature type="transmembrane region" description="Helical" evidence="3">
    <location>
        <begin position="1046"/>
        <end position="1067"/>
    </location>
</feature>
<evidence type="ECO:0000256" key="2">
    <source>
        <dbReference type="SAM" id="Coils"/>
    </source>
</evidence>
<feature type="transmembrane region" description="Helical" evidence="3">
    <location>
        <begin position="721"/>
        <end position="739"/>
    </location>
</feature>
<proteinExistence type="predicted"/>
<keyword evidence="3" id="KW-0472">Membrane</keyword>
<feature type="transmembrane region" description="Helical" evidence="3">
    <location>
        <begin position="1088"/>
        <end position="1109"/>
    </location>
</feature>
<protein>
    <submittedName>
        <fullName evidence="4">Kif1b protein</fullName>
    </submittedName>
</protein>
<feature type="transmembrane region" description="Helical" evidence="3">
    <location>
        <begin position="745"/>
        <end position="762"/>
    </location>
</feature>
<dbReference type="EMBL" id="CAJNDS010002736">
    <property type="protein sequence ID" value="CAE7578780.1"/>
    <property type="molecule type" value="Genomic_DNA"/>
</dbReference>
<evidence type="ECO:0000256" key="3">
    <source>
        <dbReference type="SAM" id="Phobius"/>
    </source>
</evidence>
<comment type="caution">
    <text evidence="4">The sequence shown here is derived from an EMBL/GenBank/DDBJ whole genome shotgun (WGS) entry which is preliminary data.</text>
</comment>
<feature type="transmembrane region" description="Helical" evidence="3">
    <location>
        <begin position="684"/>
        <end position="701"/>
    </location>
</feature>
<evidence type="ECO:0000313" key="5">
    <source>
        <dbReference type="Proteomes" id="UP000604046"/>
    </source>
</evidence>
<sequence length="1730" mass="186262">MWRWYLVAVVVKAVWRWWWVGVGVWVGGMWVGGQAVFRGVVLKITKDVSLHELSAGLGLVLEEEVVFWSWEAVHDGGSPFAQWSSWPGWMLGPSAPCSGGLAVRACNSTPSCLHVMLHPSQSTTGGRVSSLILGNTSHGHDDAELAALSDGGLAIASKYRAAGICHLEISVFSPSALRSGAPSSTQAGVLLYEICDGDLLVTVCTYNASDALAILSVRTMHVFPVTGGHLGQMVSWPAPLGEELPTSLLLLPGFLGKNAWENLLAVATIWSIRFLQLGALNPPQTFAQPLRVTDGDTYVTYMFPWGRMGLGVHCQGLGFYFFNYSAAQQSADEAWQTILPLSLVQGMYVEGVVGVGSGLAAIAPNQSAPGYMGSCLYFLTNSTANGDWKATVLDGPAAGDLETASIMAVSESILVCAAPNSPWLFWNLSADAVKSSTLGEPSPAGAVIRPFCTLGGPPSGQLLGSTGNGDLVVSAGSSILLLHAADIDRCRLSFVKLHSRNSSRGYSYSPTSRGQVRAVPCCGGGVAVAHSPTSIAAAHLVSLFNASVVELGGVSFEELQVGSEFLTIWSLLALPGGLAVGTSESRSRLQENKVHVFHESGSRPGSLQETVAFDAYGTPSRLSAYARGPGRALPDFFLAGSMVFRPQLCPDMTYGEGGSCKDCPGDLMSLPGSAACNFRPGKPMVVALLLSVVLCFLSLSIGKDLEAALSQALQTELCLHWFRASAFAGASLPVLAGFMCRRYGPVWISAVLIFLALTAFAVEHWAWRPRPGILGIPSMSGPLLLLVGHGMVTSLMLILDRLYVGLTLPRHPVLTLVGHDQGESVWSCSVLLASASVALIAVAAWLSGAQRLAPRPPAGGRNSLYRERTLDRLAVGNRLGCSCCAGGRCRCGRWANEARRFFTGWTGRHSVMVANGCITTAACVYQYMEPVYSPRDGLLAVVASLGLLSISTGLLALASDAFQWQKKLDPHFRWAVLWKVSMLVGKLILLAIPQASSEVHLDSMMSCGFDAFCPDDCLEGDGYCAEFETDGVPACKCVKAEVNWTMYFLTAGTSFLLCFLTFMDLAAFCSARLTPWHESPVRWLQGSVALIGAALVNLSSCAFALLVSVAPAECYLLDLTAVTCLVLPLLPLTLVANESRWILATWKGCESRHALIWSTAGLRVLALLTCAAVAVSALHAASRAPSPDLEGTCRLVHRGILVASCLCAPSVLACSLLRARGLEGENEASQDSERRDIVNALANHIQAQEKAHHILDVARDEADRTVQSQELMKQVSLLPKAVSEFPSQLRTAQTDVITRLTDEKAQSALEAKQRAAERAFEEKKEIEEKLRLEKQKEHELEHVAEKERLRKEHADLQKETKLAKESAADLQKRLSDLEQQELQQRAEARKEQELRYRLEEERKLQQDREADLVSQLDALKGIQESFALDEAQLAAKREKQHRQREAELAKLGMHCIGMDIDDVPKAPKLVNLHPDPALKGCLVYYLPCGETRIGADVERCRVTLSGLNVGPEVCAVDNVDHVQLSVRPLGAGLVRVNGCRVGEAGQPLRDGDRLAIGRAYIFRVQVPQVANAQADAVDFERALEKVTMLAWTQLHNFWERRFSTKHVADLVSAMGAFGALSLLKVPVCLRSHPLSALGVMAFCACCAAETEGVVEEEPTVAAPAPGVVFTFLLPDGSSKEITFTAKPLGFSAESVAPKWVISHVAGDPVNTELKEAMSQILRAVKDLPQK</sequence>
<feature type="transmembrane region" description="Helical" evidence="3">
    <location>
        <begin position="824"/>
        <end position="846"/>
    </location>
</feature>
<dbReference type="PROSITE" id="PS50889">
    <property type="entry name" value="S4"/>
    <property type="match status" value="1"/>
</dbReference>
<dbReference type="InterPro" id="IPR008984">
    <property type="entry name" value="SMAD_FHA_dom_sf"/>
</dbReference>
<keyword evidence="1" id="KW-0694">RNA-binding</keyword>
<accession>A0A812URH9</accession>
<keyword evidence="2" id="KW-0175">Coiled coil</keyword>
<feature type="transmembrane region" description="Helical" evidence="3">
    <location>
        <begin position="783"/>
        <end position="804"/>
    </location>
</feature>